<dbReference type="EMBL" id="BMZR01000001">
    <property type="protein sequence ID" value="GHD26897.1"/>
    <property type="molecule type" value="Genomic_DNA"/>
</dbReference>
<keyword evidence="2" id="KW-1185">Reference proteome</keyword>
<dbReference type="RefSeq" id="WP_189581067.1">
    <property type="nucleotide sequence ID" value="NZ_BMZR01000001.1"/>
</dbReference>
<reference evidence="2" key="1">
    <citation type="journal article" date="2019" name="Int. J. Syst. Evol. Microbiol.">
        <title>The Global Catalogue of Microorganisms (GCM) 10K type strain sequencing project: providing services to taxonomists for standard genome sequencing and annotation.</title>
        <authorList>
            <consortium name="The Broad Institute Genomics Platform"/>
            <consortium name="The Broad Institute Genome Sequencing Center for Infectious Disease"/>
            <person name="Wu L."/>
            <person name="Ma J."/>
        </authorList>
    </citation>
    <scope>NUCLEOTIDE SEQUENCE [LARGE SCALE GENOMIC DNA]</scope>
    <source>
        <strain evidence="2">KCTC 42280</strain>
    </source>
</reference>
<evidence type="ECO:0000313" key="1">
    <source>
        <dbReference type="EMBL" id="GHD26897.1"/>
    </source>
</evidence>
<name>A0ABQ3GMG1_9GAMM</name>
<proteinExistence type="predicted"/>
<gene>
    <name evidence="1" type="ORF">GCM10016272_04380</name>
</gene>
<dbReference type="Proteomes" id="UP000610203">
    <property type="component" value="Unassembled WGS sequence"/>
</dbReference>
<dbReference type="PROSITE" id="PS51257">
    <property type="entry name" value="PROKAR_LIPOPROTEIN"/>
    <property type="match status" value="1"/>
</dbReference>
<comment type="caution">
    <text evidence="1">The sequence shown here is derived from an EMBL/GenBank/DDBJ whole genome shotgun (WGS) entry which is preliminary data.</text>
</comment>
<accession>A0ABQ3GMG1</accession>
<organism evidence="1 2">
    <name type="scientific">Psychrobacter glaciei</name>
    <dbReference type="NCBI Taxonomy" id="619771"/>
    <lineage>
        <taxon>Bacteria</taxon>
        <taxon>Pseudomonadati</taxon>
        <taxon>Pseudomonadota</taxon>
        <taxon>Gammaproteobacteria</taxon>
        <taxon>Moraxellales</taxon>
        <taxon>Moraxellaceae</taxon>
        <taxon>Psychrobacter</taxon>
    </lineage>
</organism>
<protein>
    <submittedName>
        <fullName evidence="1">Uncharacterized protein</fullName>
    </submittedName>
</protein>
<sequence length="238" mass="26347">MNKQRYAVWTSMAVAVSLLLTGCQSLTGYKQIDKADSAKVRVGNIQPITGEVNISCIGTYHCEIVQIDKTLVIAPDTHEPVSPDMLVIMPMNKTDQRARAQMNIDMTPLSNKDAVKIVPLSASGMPGLTNYYARVKPAKREVQVNFYPENNVGYVERFAIIHDFVEPGTYQLHAYQKKSSDNSGSLLDTASPEPLCIELSLDSNLQRRFCKQLGAEHQGEFVETSIIEKKSTPLKAVA</sequence>
<evidence type="ECO:0000313" key="2">
    <source>
        <dbReference type="Proteomes" id="UP000610203"/>
    </source>
</evidence>